<accession>A0A3E0E5C1</accession>
<dbReference type="InterPro" id="IPR027417">
    <property type="entry name" value="P-loop_NTPase"/>
</dbReference>
<organism evidence="3 4">
    <name type="scientific">Flavobacterium aquicola</name>
    <dbReference type="NCBI Taxonomy" id="1682742"/>
    <lineage>
        <taxon>Bacteria</taxon>
        <taxon>Pseudomonadati</taxon>
        <taxon>Bacteroidota</taxon>
        <taxon>Flavobacteriia</taxon>
        <taxon>Flavobacteriales</taxon>
        <taxon>Flavobacteriaceae</taxon>
        <taxon>Flavobacterium</taxon>
    </lineage>
</organism>
<evidence type="ECO:0000259" key="2">
    <source>
        <dbReference type="Pfam" id="PF13635"/>
    </source>
</evidence>
<gene>
    <name evidence="3" type="ORF">C8P67_1157</name>
</gene>
<keyword evidence="4" id="KW-1185">Reference proteome</keyword>
<evidence type="ECO:0008006" key="5">
    <source>
        <dbReference type="Google" id="ProtNLM"/>
    </source>
</evidence>
<evidence type="ECO:0000259" key="1">
    <source>
        <dbReference type="Pfam" id="PF13173"/>
    </source>
</evidence>
<dbReference type="EMBL" id="QUNI01000015">
    <property type="protein sequence ID" value="REG92166.1"/>
    <property type="molecule type" value="Genomic_DNA"/>
</dbReference>
<reference evidence="3 4" key="1">
    <citation type="submission" date="2018-08" db="EMBL/GenBank/DDBJ databases">
        <title>Genomic Encyclopedia of Archaeal and Bacterial Type Strains, Phase II (KMG-II): from individual species to whole genera.</title>
        <authorList>
            <person name="Goeker M."/>
        </authorList>
    </citation>
    <scope>NUCLEOTIDE SEQUENCE [LARGE SCALE GENOMIC DNA]</scope>
    <source>
        <strain evidence="3 4">DSM 100880</strain>
    </source>
</reference>
<feature type="domain" description="AAA" evidence="1">
    <location>
        <begin position="20"/>
        <end position="138"/>
    </location>
</feature>
<protein>
    <recommendedName>
        <fullName evidence="5">AAA+ ATPase domain-containing protein</fullName>
    </recommendedName>
</protein>
<dbReference type="OrthoDB" id="9778168at2"/>
<dbReference type="Proteomes" id="UP000257136">
    <property type="component" value="Unassembled WGS sequence"/>
</dbReference>
<dbReference type="Pfam" id="PF13635">
    <property type="entry name" value="DUF4143"/>
    <property type="match status" value="1"/>
</dbReference>
<dbReference type="SUPFAM" id="SSF52540">
    <property type="entry name" value="P-loop containing nucleoside triphosphate hydrolases"/>
    <property type="match status" value="1"/>
</dbReference>
<dbReference type="AlphaFoldDB" id="A0A3E0E5C1"/>
<dbReference type="InterPro" id="IPR025420">
    <property type="entry name" value="DUF4143"/>
</dbReference>
<comment type="caution">
    <text evidence="3">The sequence shown here is derived from an EMBL/GenBank/DDBJ whole genome shotgun (WGS) entry which is preliminary data.</text>
</comment>
<dbReference type="Pfam" id="PF13173">
    <property type="entry name" value="AAA_14"/>
    <property type="match status" value="1"/>
</dbReference>
<evidence type="ECO:0000313" key="4">
    <source>
        <dbReference type="Proteomes" id="UP000257136"/>
    </source>
</evidence>
<sequence>MIDRRLNTVIPKLLEFFPSVGLIGSRQVGKTTFVKNLQPLIDKPILYLDLENTDDFEILNTNAQWFLSQNADKLIVIDEVQRDLKLFPLLRSLIDKQDKAGQFILLGSASPELLSQSSETLAGRIVYKELTPIRFDEATQIKLEVLWFRGGYPKALLAPNDFFWQEWQQAYIKTYIETDLRMLGLSASPVLIGKLLRMIASIQGSVVNYSMLGNALGISSNSVKKYIDFLEHSFIIRRLEPYFVNIGKRMVKSPKIYIRDSGILHSLLQINSYDALISNAVAGNSWEGFVVEQIISSLNNQCVPFFYRTQSGSEIDLCIVKGNEIVAVFEIKLSNNPKISRGNTESIADLKTKNNFIVTFAGGDYALNENWRVCDMNSIEKHLIALGLKDSNLE</sequence>
<feature type="domain" description="DUF4143" evidence="2">
    <location>
        <begin position="177"/>
        <end position="334"/>
    </location>
</feature>
<dbReference type="PANTHER" id="PTHR43566">
    <property type="entry name" value="CONSERVED PROTEIN"/>
    <property type="match status" value="1"/>
</dbReference>
<dbReference type="PANTHER" id="PTHR43566:SF2">
    <property type="entry name" value="DUF4143 DOMAIN-CONTAINING PROTEIN"/>
    <property type="match status" value="1"/>
</dbReference>
<name>A0A3E0E5C1_9FLAO</name>
<dbReference type="RefSeq" id="WP_115814787.1">
    <property type="nucleotide sequence ID" value="NZ_QUNI01000015.1"/>
</dbReference>
<evidence type="ECO:0000313" key="3">
    <source>
        <dbReference type="EMBL" id="REG92166.1"/>
    </source>
</evidence>
<dbReference type="InterPro" id="IPR041682">
    <property type="entry name" value="AAA_14"/>
</dbReference>
<proteinExistence type="predicted"/>